<dbReference type="PANTHER" id="PTHR14096:SF28">
    <property type="entry name" value="APOLIPOPROTEIN L, 1-RELATED"/>
    <property type="match status" value="1"/>
</dbReference>
<dbReference type="Proteomes" id="UP000682733">
    <property type="component" value="Unassembled WGS sequence"/>
</dbReference>
<organism evidence="4 7">
    <name type="scientific">Didymodactylos carnosus</name>
    <dbReference type="NCBI Taxonomy" id="1234261"/>
    <lineage>
        <taxon>Eukaryota</taxon>
        <taxon>Metazoa</taxon>
        <taxon>Spiralia</taxon>
        <taxon>Gnathifera</taxon>
        <taxon>Rotifera</taxon>
        <taxon>Eurotatoria</taxon>
        <taxon>Bdelloidea</taxon>
        <taxon>Philodinida</taxon>
        <taxon>Philodinidae</taxon>
        <taxon>Didymodactylos</taxon>
    </lineage>
</organism>
<dbReference type="GO" id="GO:0006869">
    <property type="term" value="P:lipid transport"/>
    <property type="evidence" value="ECO:0007669"/>
    <property type="project" value="InterPro"/>
</dbReference>
<protein>
    <submittedName>
        <fullName evidence="4">Uncharacterized protein</fullName>
    </submittedName>
</protein>
<dbReference type="EMBL" id="CAJOBC010005176">
    <property type="protein sequence ID" value="CAF3854395.1"/>
    <property type="molecule type" value="Genomic_DNA"/>
</dbReference>
<dbReference type="Pfam" id="PF05461">
    <property type="entry name" value="ApoL"/>
    <property type="match status" value="1"/>
</dbReference>
<keyword evidence="2" id="KW-0812">Transmembrane</keyword>
<dbReference type="EMBL" id="CAJOBA010002371">
    <property type="protein sequence ID" value="CAF3642068.1"/>
    <property type="molecule type" value="Genomic_DNA"/>
</dbReference>
<dbReference type="Proteomes" id="UP000677228">
    <property type="component" value="Unassembled WGS sequence"/>
</dbReference>
<dbReference type="Proteomes" id="UP000663829">
    <property type="component" value="Unassembled WGS sequence"/>
</dbReference>
<dbReference type="PANTHER" id="PTHR14096">
    <property type="entry name" value="APOLIPOPROTEIN L"/>
    <property type="match status" value="1"/>
</dbReference>
<dbReference type="Proteomes" id="UP000681722">
    <property type="component" value="Unassembled WGS sequence"/>
</dbReference>
<dbReference type="GO" id="GO:0016020">
    <property type="term" value="C:membrane"/>
    <property type="evidence" value="ECO:0007669"/>
    <property type="project" value="TreeGrafter"/>
</dbReference>
<proteinExistence type="inferred from homology"/>
<evidence type="ECO:0000256" key="2">
    <source>
        <dbReference type="SAM" id="Phobius"/>
    </source>
</evidence>
<name>A0A814N661_9BILA</name>
<sequence>MDGCLNDFIRTAESSLSLLGNLVDDIEAHHTRCNVVKTAGTTASVAGGALTIVSIGAAFFTGGLSLVALAGAGAITGAAGAVTNLGTDVVDLIWTKKYSVELEAIDIRLQYAAKQFAEYVDLIEAEAARIFKTNGKNEEEALMEAFWKLAKDGKLGWDLRSKCVDINSKVGDIAKNVGRTSGSTVLRNGGNVWKGMRLNSYTLASAFKKIGFDVSRRAAFNVVRVGTLALSAVFIVWDIKSLANSLDNDHPAVGPVKTQIEKIRELLGNLKELKRSCDF</sequence>
<dbReference type="EMBL" id="CAJNOK010002371">
    <property type="protein sequence ID" value="CAF0857025.1"/>
    <property type="molecule type" value="Genomic_DNA"/>
</dbReference>
<evidence type="ECO:0000313" key="6">
    <source>
        <dbReference type="EMBL" id="CAF3854395.1"/>
    </source>
</evidence>
<evidence type="ECO:0000256" key="1">
    <source>
        <dbReference type="ARBA" id="ARBA00010090"/>
    </source>
</evidence>
<dbReference type="OrthoDB" id="10021216at2759"/>
<evidence type="ECO:0000313" key="3">
    <source>
        <dbReference type="EMBL" id="CAF0857025.1"/>
    </source>
</evidence>
<keyword evidence="7" id="KW-1185">Reference proteome</keyword>
<dbReference type="GO" id="GO:0008289">
    <property type="term" value="F:lipid binding"/>
    <property type="evidence" value="ECO:0007669"/>
    <property type="project" value="InterPro"/>
</dbReference>
<evidence type="ECO:0000313" key="4">
    <source>
        <dbReference type="EMBL" id="CAF1088887.1"/>
    </source>
</evidence>
<comment type="caution">
    <text evidence="4">The sequence shown here is derived from an EMBL/GenBank/DDBJ whole genome shotgun (WGS) entry which is preliminary data.</text>
</comment>
<gene>
    <name evidence="4" type="ORF">GPM918_LOCUS18153</name>
    <name evidence="3" type="ORF">OVA965_LOCUS7440</name>
    <name evidence="6" type="ORF">SRO942_LOCUS18150</name>
    <name evidence="5" type="ORF">TMI583_LOCUS7435</name>
</gene>
<dbReference type="GO" id="GO:0005576">
    <property type="term" value="C:extracellular region"/>
    <property type="evidence" value="ECO:0007669"/>
    <property type="project" value="InterPro"/>
</dbReference>
<reference evidence="4" key="1">
    <citation type="submission" date="2021-02" db="EMBL/GenBank/DDBJ databases">
        <authorList>
            <person name="Nowell W R."/>
        </authorList>
    </citation>
    <scope>NUCLEOTIDE SEQUENCE</scope>
</reference>
<dbReference type="AlphaFoldDB" id="A0A814N661"/>
<evidence type="ECO:0000313" key="5">
    <source>
        <dbReference type="EMBL" id="CAF3642068.1"/>
    </source>
</evidence>
<dbReference type="EMBL" id="CAJNOQ010005176">
    <property type="protein sequence ID" value="CAF1088887.1"/>
    <property type="molecule type" value="Genomic_DNA"/>
</dbReference>
<accession>A0A814N661</accession>
<keyword evidence="2" id="KW-0472">Membrane</keyword>
<comment type="similarity">
    <text evidence="1">Belongs to the apolipoprotein L family.</text>
</comment>
<dbReference type="GO" id="GO:0042157">
    <property type="term" value="P:lipoprotein metabolic process"/>
    <property type="evidence" value="ECO:0007669"/>
    <property type="project" value="InterPro"/>
</dbReference>
<evidence type="ECO:0000313" key="7">
    <source>
        <dbReference type="Proteomes" id="UP000663829"/>
    </source>
</evidence>
<dbReference type="InterPro" id="IPR008405">
    <property type="entry name" value="ApoL"/>
</dbReference>
<keyword evidence="2" id="KW-1133">Transmembrane helix</keyword>
<feature type="transmembrane region" description="Helical" evidence="2">
    <location>
        <begin position="218"/>
        <end position="237"/>
    </location>
</feature>